<feature type="compositionally biased region" description="Polar residues" evidence="1">
    <location>
        <begin position="861"/>
        <end position="876"/>
    </location>
</feature>
<dbReference type="GeneID" id="25261531"/>
<keyword evidence="4" id="KW-1185">Reference proteome</keyword>
<keyword evidence="2" id="KW-0812">Transmembrane</keyword>
<feature type="region of interest" description="Disordered" evidence="1">
    <location>
        <begin position="133"/>
        <end position="214"/>
    </location>
</feature>
<keyword evidence="2" id="KW-0472">Membrane</keyword>
<feature type="transmembrane region" description="Helical" evidence="2">
    <location>
        <begin position="442"/>
        <end position="464"/>
    </location>
</feature>
<dbReference type="RefSeq" id="XP_013240958.1">
    <property type="nucleotide sequence ID" value="XM_013385504.1"/>
</dbReference>
<dbReference type="EMBL" id="JMSN01000107">
    <property type="protein sequence ID" value="KDN39261.1"/>
    <property type="molecule type" value="Genomic_DNA"/>
</dbReference>
<feature type="region of interest" description="Disordered" evidence="1">
    <location>
        <begin position="811"/>
        <end position="889"/>
    </location>
</feature>
<feature type="compositionally biased region" description="Basic and acidic residues" evidence="1">
    <location>
        <begin position="816"/>
        <end position="825"/>
    </location>
</feature>
<accession>A0A066VCS4</accession>
<feature type="region of interest" description="Disordered" evidence="1">
    <location>
        <begin position="764"/>
        <end position="789"/>
    </location>
</feature>
<feature type="compositionally biased region" description="Basic and acidic residues" evidence="1">
    <location>
        <begin position="169"/>
        <end position="179"/>
    </location>
</feature>
<feature type="region of interest" description="Disordered" evidence="1">
    <location>
        <begin position="539"/>
        <end position="561"/>
    </location>
</feature>
<dbReference type="OrthoDB" id="3365879at2759"/>
<feature type="transmembrane region" description="Helical" evidence="2">
    <location>
        <begin position="315"/>
        <end position="341"/>
    </location>
</feature>
<protein>
    <submittedName>
        <fullName evidence="3">Uncharacterized protein</fullName>
    </submittedName>
</protein>
<evidence type="ECO:0000256" key="2">
    <source>
        <dbReference type="SAM" id="Phobius"/>
    </source>
</evidence>
<feature type="compositionally biased region" description="Polar residues" evidence="1">
    <location>
        <begin position="74"/>
        <end position="89"/>
    </location>
</feature>
<dbReference type="Proteomes" id="UP000027361">
    <property type="component" value="Unassembled WGS sequence"/>
</dbReference>
<feature type="region of interest" description="Disordered" evidence="1">
    <location>
        <begin position="671"/>
        <end position="723"/>
    </location>
</feature>
<feature type="compositionally biased region" description="Low complexity" evidence="1">
    <location>
        <begin position="767"/>
        <end position="781"/>
    </location>
</feature>
<feature type="compositionally biased region" description="Low complexity" evidence="1">
    <location>
        <begin position="64"/>
        <end position="73"/>
    </location>
</feature>
<proteinExistence type="predicted"/>
<feature type="transmembrane region" description="Helical" evidence="2">
    <location>
        <begin position="268"/>
        <end position="289"/>
    </location>
</feature>
<organism evidence="3 4">
    <name type="scientific">Tilletiaria anomala (strain ATCC 24038 / CBS 436.72 / UBC 951)</name>
    <dbReference type="NCBI Taxonomy" id="1037660"/>
    <lineage>
        <taxon>Eukaryota</taxon>
        <taxon>Fungi</taxon>
        <taxon>Dikarya</taxon>
        <taxon>Basidiomycota</taxon>
        <taxon>Ustilaginomycotina</taxon>
        <taxon>Exobasidiomycetes</taxon>
        <taxon>Georgefischeriales</taxon>
        <taxon>Tilletiariaceae</taxon>
        <taxon>Tilletiaria</taxon>
    </lineage>
</organism>
<gene>
    <name evidence="3" type="ORF">K437DRAFT_13855</name>
</gene>
<sequence>MSGQRRLSADSAGGQLAVALTAAGHKQGSQPASTQDAFMTLVHYDMNHRKSLEHSSFKPHTHQQHQQQQQKQQCTYANSNDIQSSSSPAFASAGYGGTGSFSPSSHAQFSAAANSSTSRGKVRQAALVIDKAEQQARAKAAKKSKKDAKNERRAEATASKAEKRRIKAARREQKKDPIHGDALPHMPDTILDGVDKSGLPGDRYTALPTRSTRSSLGKAGYDEGYYDTLADPLTPMALKGGNAVLVDREMKRLRDAGVKELRMRWRMWTGAFSLIVLAMTTYFMARYIISWLNLSPGTIPLSNAPAGSRTPIDELARLLCLVDFSAAAGSIAGILAVVVYLRATRRRTCGLAFAWFCAVLSTTLQLASAAANLALIILWHRQYTVGGPDASSPQGATRDVGRRCAGTWDFDLLWNASDASPLSTDAQDCKPGGQGGKAAVKMFVVAGGVRLGLIVIFFTLWLIALARYNHTLEKGVQEIGGVEESAEMHRLLEEEMKHGVNGPGNFDEKTLTKADVQQYAAFVEERYMPEAEYEVRRDDATTEKVSHAHSSTQSHRRLDSERTQMLAMGNSPPRLDRFHWQRGEASTATAASAACGGDYRSVPVNEAHAVDDYPLYLHSTEHHLGHGEREPSSLLAKVWDSLWGTSAHPHTDLQRNGSKLGVSGWFHGREPTMDVGSEAASRATSVRRSPNAYDVDERHQQAQSSSNTAGHKRTPSQERRAAAAKAMANAGHTAAGDDLPHMPEVQSITAHEILHQTRHYAANSTWGSDDSTDSANNTSGDRLSVDARNEHVPQYVRTLGKLVRKLSAIESVGSAERADRSERTDNSQGHLSNRSSVLSPSISSSRGVGGGNVIGTHTKRASWNASHGTRLESTSELPDENGSPERHVTASLVPHAQHVDREGSAASNHAPFPGGWA</sequence>
<reference evidence="3 4" key="1">
    <citation type="submission" date="2014-05" db="EMBL/GenBank/DDBJ databases">
        <title>Draft genome sequence of a rare smut relative, Tilletiaria anomala UBC 951.</title>
        <authorList>
            <consortium name="DOE Joint Genome Institute"/>
            <person name="Toome M."/>
            <person name="Kuo A."/>
            <person name="Henrissat B."/>
            <person name="Lipzen A."/>
            <person name="Tritt A."/>
            <person name="Yoshinaga Y."/>
            <person name="Zane M."/>
            <person name="Barry K."/>
            <person name="Grigoriev I.V."/>
            <person name="Spatafora J.W."/>
            <person name="Aimea M.C."/>
        </authorList>
    </citation>
    <scope>NUCLEOTIDE SEQUENCE [LARGE SCALE GENOMIC DNA]</scope>
    <source>
        <strain evidence="3 4">UBC 951</strain>
    </source>
</reference>
<keyword evidence="2" id="KW-1133">Transmembrane helix</keyword>
<evidence type="ECO:0000313" key="3">
    <source>
        <dbReference type="EMBL" id="KDN39261.1"/>
    </source>
</evidence>
<name>A0A066VCS4_TILAU</name>
<dbReference type="AlphaFoldDB" id="A0A066VCS4"/>
<evidence type="ECO:0000313" key="4">
    <source>
        <dbReference type="Proteomes" id="UP000027361"/>
    </source>
</evidence>
<comment type="caution">
    <text evidence="3">The sequence shown here is derived from an EMBL/GenBank/DDBJ whole genome shotgun (WGS) entry which is preliminary data.</text>
</comment>
<dbReference type="InParanoid" id="A0A066VCS4"/>
<feature type="region of interest" description="Disordered" evidence="1">
    <location>
        <begin position="53"/>
        <end position="92"/>
    </location>
</feature>
<dbReference type="HOGENOM" id="CLU_317648_0_0_1"/>
<feature type="compositionally biased region" description="Low complexity" evidence="1">
    <location>
        <begin position="831"/>
        <end position="846"/>
    </location>
</feature>
<evidence type="ECO:0000256" key="1">
    <source>
        <dbReference type="SAM" id="MobiDB-lite"/>
    </source>
</evidence>